<evidence type="ECO:0000313" key="3">
    <source>
        <dbReference type="Proteomes" id="UP001610446"/>
    </source>
</evidence>
<dbReference type="EMBL" id="JBFXLU010000044">
    <property type="protein sequence ID" value="KAL2849191.1"/>
    <property type="molecule type" value="Genomic_DNA"/>
</dbReference>
<proteinExistence type="predicted"/>
<accession>A0ABR4KAL6</accession>
<keyword evidence="3" id="KW-1185">Reference proteome</keyword>
<feature type="compositionally biased region" description="Basic and acidic residues" evidence="1">
    <location>
        <begin position="57"/>
        <end position="79"/>
    </location>
</feature>
<protein>
    <submittedName>
        <fullName evidence="2">Uncharacterized protein</fullName>
    </submittedName>
</protein>
<name>A0ABR4KAL6_9EURO</name>
<dbReference type="Proteomes" id="UP001610446">
    <property type="component" value="Unassembled WGS sequence"/>
</dbReference>
<comment type="caution">
    <text evidence="2">The sequence shown here is derived from an EMBL/GenBank/DDBJ whole genome shotgun (WGS) entry which is preliminary data.</text>
</comment>
<organism evidence="2 3">
    <name type="scientific">Aspergillus pseudoustus</name>
    <dbReference type="NCBI Taxonomy" id="1810923"/>
    <lineage>
        <taxon>Eukaryota</taxon>
        <taxon>Fungi</taxon>
        <taxon>Dikarya</taxon>
        <taxon>Ascomycota</taxon>
        <taxon>Pezizomycotina</taxon>
        <taxon>Eurotiomycetes</taxon>
        <taxon>Eurotiomycetidae</taxon>
        <taxon>Eurotiales</taxon>
        <taxon>Aspergillaceae</taxon>
        <taxon>Aspergillus</taxon>
        <taxon>Aspergillus subgen. Nidulantes</taxon>
    </lineage>
</organism>
<evidence type="ECO:0000313" key="2">
    <source>
        <dbReference type="EMBL" id="KAL2849191.1"/>
    </source>
</evidence>
<reference evidence="2 3" key="1">
    <citation type="submission" date="2024-07" db="EMBL/GenBank/DDBJ databases">
        <title>Section-level genome sequencing and comparative genomics of Aspergillus sections Usti and Cavernicolus.</title>
        <authorList>
            <consortium name="Lawrence Berkeley National Laboratory"/>
            <person name="Nybo J.L."/>
            <person name="Vesth T.C."/>
            <person name="Theobald S."/>
            <person name="Frisvad J.C."/>
            <person name="Larsen T.O."/>
            <person name="Kjaerboelling I."/>
            <person name="Rothschild-Mancinelli K."/>
            <person name="Lyhne E.K."/>
            <person name="Kogle M.E."/>
            <person name="Barry K."/>
            <person name="Clum A."/>
            <person name="Na H."/>
            <person name="Ledsgaard L."/>
            <person name="Lin J."/>
            <person name="Lipzen A."/>
            <person name="Kuo A."/>
            <person name="Riley R."/>
            <person name="Mondo S."/>
            <person name="Labutti K."/>
            <person name="Haridas S."/>
            <person name="Pangalinan J."/>
            <person name="Salamov A.A."/>
            <person name="Simmons B.A."/>
            <person name="Magnuson J.K."/>
            <person name="Chen J."/>
            <person name="Drula E."/>
            <person name="Henrissat B."/>
            <person name="Wiebenga A."/>
            <person name="Lubbers R.J."/>
            <person name="Gomes A.C."/>
            <person name="Makela M.R."/>
            <person name="Stajich J."/>
            <person name="Grigoriev I.V."/>
            <person name="Mortensen U.H."/>
            <person name="De Vries R.P."/>
            <person name="Baker S.E."/>
            <person name="Andersen M.R."/>
        </authorList>
    </citation>
    <scope>NUCLEOTIDE SEQUENCE [LARGE SCALE GENOMIC DNA]</scope>
    <source>
        <strain evidence="2 3">CBS 123904</strain>
    </source>
</reference>
<feature type="region of interest" description="Disordered" evidence="1">
    <location>
        <begin position="1"/>
        <end position="79"/>
    </location>
</feature>
<feature type="compositionally biased region" description="Polar residues" evidence="1">
    <location>
        <begin position="1"/>
        <end position="13"/>
    </location>
</feature>
<sequence length="267" mass="29361">MIPVSISPSQNQIPQVHPAPQDPPVPDPHAPHLSSSGFEECYASPKHPYTSPGIYYHDGRESRSKASVRDEGSSREPDGFVNEDLRTILATTIEIPKTDPLHRLLTDYHNLDKDVFAILHNAKINCIELPKFCNRQSEFSPEPLSSLDLTVLITASRSSINCDWLDTARILRVFLMVKGFKNINVEIAHPDAFKLVSMYPIETSNALVCLWPQVATAIQQALRPRGGITKITCFRIGKSPVPAENPVAVFVGTGRAVATGGASERES</sequence>
<evidence type="ECO:0000256" key="1">
    <source>
        <dbReference type="SAM" id="MobiDB-lite"/>
    </source>
</evidence>
<gene>
    <name evidence="2" type="ORF">BJY01DRAFT_145878</name>
</gene>